<dbReference type="CDD" id="cd00207">
    <property type="entry name" value="fer2"/>
    <property type="match status" value="1"/>
</dbReference>
<dbReference type="InterPro" id="IPR036010">
    <property type="entry name" value="2Fe-2S_ferredoxin-like_sf"/>
</dbReference>
<dbReference type="PANTHER" id="PTHR47354">
    <property type="entry name" value="NADH OXIDOREDUCTASE HCR"/>
    <property type="match status" value="1"/>
</dbReference>
<dbReference type="CDD" id="cd06185">
    <property type="entry name" value="PDR_like"/>
    <property type="match status" value="1"/>
</dbReference>
<keyword evidence="6" id="KW-0411">Iron-sulfur</keyword>
<dbReference type="Pfam" id="PF00111">
    <property type="entry name" value="Fer2"/>
    <property type="match status" value="1"/>
</dbReference>
<evidence type="ECO:0000256" key="7">
    <source>
        <dbReference type="ARBA" id="ARBA00023075"/>
    </source>
</evidence>
<evidence type="ECO:0000256" key="2">
    <source>
        <dbReference type="ARBA" id="ARBA00022714"/>
    </source>
</evidence>
<dbReference type="Gene3D" id="3.10.20.30">
    <property type="match status" value="1"/>
</dbReference>
<evidence type="ECO:0000256" key="4">
    <source>
        <dbReference type="ARBA" id="ARBA00023002"/>
    </source>
</evidence>
<gene>
    <name evidence="10" type="ORF">J0A66_13000</name>
</gene>
<reference evidence="10" key="1">
    <citation type="submission" date="2021-03" db="EMBL/GenBank/DDBJ databases">
        <title>novel species isolated from a fishpond in China.</title>
        <authorList>
            <person name="Lu H."/>
            <person name="Cai Z."/>
        </authorList>
    </citation>
    <scope>NUCLEOTIDE SEQUENCE</scope>
    <source>
        <strain evidence="10">JCM 30855</strain>
    </source>
</reference>
<keyword evidence="5" id="KW-0408">Iron</keyword>
<evidence type="ECO:0000313" key="11">
    <source>
        <dbReference type="Proteomes" id="UP000664654"/>
    </source>
</evidence>
<dbReference type="GO" id="GO:0051537">
    <property type="term" value="F:2 iron, 2 sulfur cluster binding"/>
    <property type="evidence" value="ECO:0007669"/>
    <property type="project" value="UniProtKB-KW"/>
</dbReference>
<dbReference type="InterPro" id="IPR001041">
    <property type="entry name" value="2Fe-2S_ferredoxin-type"/>
</dbReference>
<dbReference type="SUPFAM" id="SSF54292">
    <property type="entry name" value="2Fe-2S ferredoxin-like"/>
    <property type="match status" value="1"/>
</dbReference>
<keyword evidence="4" id="KW-0560">Oxidoreductase</keyword>
<dbReference type="SUPFAM" id="SSF50475">
    <property type="entry name" value="FMN-binding split barrel"/>
    <property type="match status" value="1"/>
</dbReference>
<evidence type="ECO:0000256" key="3">
    <source>
        <dbReference type="ARBA" id="ARBA00022723"/>
    </source>
</evidence>
<dbReference type="SUPFAM" id="SSF63380">
    <property type="entry name" value="Riboflavin synthase domain-like"/>
    <property type="match status" value="1"/>
</dbReference>
<evidence type="ECO:0000313" key="10">
    <source>
        <dbReference type="EMBL" id="MBN7826147.1"/>
    </source>
</evidence>
<dbReference type="InterPro" id="IPR039261">
    <property type="entry name" value="FNR_nucleotide-bd"/>
</dbReference>
<dbReference type="InterPro" id="IPR011576">
    <property type="entry name" value="Pyridox_Oxase_N"/>
</dbReference>
<keyword evidence="7" id="KW-0830">Ubiquinone</keyword>
<dbReference type="PANTHER" id="PTHR47354:SF1">
    <property type="entry name" value="CARNITINE MONOOXYGENASE REDUCTASE SUBUNIT"/>
    <property type="match status" value="1"/>
</dbReference>
<dbReference type="GO" id="GO:0046872">
    <property type="term" value="F:metal ion binding"/>
    <property type="evidence" value="ECO:0007669"/>
    <property type="project" value="UniProtKB-KW"/>
</dbReference>
<dbReference type="PRINTS" id="PR00409">
    <property type="entry name" value="PHDIOXRDTASE"/>
</dbReference>
<sequence>MSHQYAKLMFTDSVKDIQRQQRSRSNYERMEQGEDVNYLLSNVEADFIAQRDSFYMASVSETGWPYVQHRGGPAGFMRVLDARTLGFADFSGNRQYISTGNVSVNDRVSLIFMDYPNRRRLKLLGRVEQVGPDQPERLASLKPQRYRAKVERGFIIHVEAFDWNCPQHITPRFSEQEVEQILARRLAGQAPSSTSGAEPVVLGDGPLALEISGIRQLSENIRAYELRSKDHQPLPPFSPGAHIKVPVILPDGTRDLRHYSLCSDPTRTDRYEIAVLNQANGKGGSAAIHQTYQLGVTLHCETPSNYFDLSLQPGQPVMLIAGGIGITPVKALAHALPTRGHPTELHYAGKQRKAMAFADELQGVPGPITRLYAGDQDRRLNLPELMKQADRQTVFFVCGPERLLREVQVLATRLAIPASQIRMERFGFEPSEDDQPVLLKLAESGREIQVPAQTSLLDALLENGIDAPFSCQTGQCKQCAVGYSDGTPDHRDRVLTQEERKTLICPCVSRASSPSLTLTL</sequence>
<protein>
    <submittedName>
        <fullName evidence="10">Pyridoxamine 5'-phosphate oxidase family protein</fullName>
    </submittedName>
</protein>
<dbReference type="Gene3D" id="3.40.50.80">
    <property type="entry name" value="Nucleotide-binding domain of ferredoxin-NADP reductase (FNR) module"/>
    <property type="match status" value="1"/>
</dbReference>
<dbReference type="GO" id="GO:0016491">
    <property type="term" value="F:oxidoreductase activity"/>
    <property type="evidence" value="ECO:0007669"/>
    <property type="project" value="UniProtKB-KW"/>
</dbReference>
<dbReference type="PROSITE" id="PS51384">
    <property type="entry name" value="FAD_FR"/>
    <property type="match status" value="1"/>
</dbReference>
<evidence type="ECO:0000256" key="6">
    <source>
        <dbReference type="ARBA" id="ARBA00023014"/>
    </source>
</evidence>
<organism evidence="10 11">
    <name type="scientific">Bowmanella dokdonensis</name>
    <dbReference type="NCBI Taxonomy" id="751969"/>
    <lineage>
        <taxon>Bacteria</taxon>
        <taxon>Pseudomonadati</taxon>
        <taxon>Pseudomonadota</taxon>
        <taxon>Gammaproteobacteria</taxon>
        <taxon>Alteromonadales</taxon>
        <taxon>Alteromonadaceae</taxon>
        <taxon>Bowmanella</taxon>
    </lineage>
</organism>
<keyword evidence="3" id="KW-0479">Metal-binding</keyword>
<feature type="domain" description="2Fe-2S ferredoxin-type" evidence="8">
    <location>
        <begin position="435"/>
        <end position="520"/>
    </location>
</feature>
<keyword evidence="11" id="KW-1185">Reference proteome</keyword>
<dbReference type="InterPro" id="IPR012675">
    <property type="entry name" value="Beta-grasp_dom_sf"/>
</dbReference>
<dbReference type="InterPro" id="IPR050415">
    <property type="entry name" value="MRET"/>
</dbReference>
<evidence type="ECO:0000256" key="1">
    <source>
        <dbReference type="ARBA" id="ARBA00022630"/>
    </source>
</evidence>
<evidence type="ECO:0000259" key="8">
    <source>
        <dbReference type="PROSITE" id="PS51085"/>
    </source>
</evidence>
<dbReference type="EMBL" id="JAFKCV010000007">
    <property type="protein sequence ID" value="MBN7826147.1"/>
    <property type="molecule type" value="Genomic_DNA"/>
</dbReference>
<evidence type="ECO:0000256" key="5">
    <source>
        <dbReference type="ARBA" id="ARBA00023004"/>
    </source>
</evidence>
<dbReference type="Proteomes" id="UP000664654">
    <property type="component" value="Unassembled WGS sequence"/>
</dbReference>
<dbReference type="InterPro" id="IPR008333">
    <property type="entry name" value="Cbr1-like_FAD-bd_dom"/>
</dbReference>
<dbReference type="RefSeq" id="WP_206574263.1">
    <property type="nucleotide sequence ID" value="NZ_JAFKCV010000007.1"/>
</dbReference>
<keyword evidence="2" id="KW-0001">2Fe-2S</keyword>
<dbReference type="Pfam" id="PF01243">
    <property type="entry name" value="PNPOx_N"/>
    <property type="match status" value="1"/>
</dbReference>
<accession>A0A939DNZ5</accession>
<dbReference type="Gene3D" id="2.30.110.10">
    <property type="entry name" value="Electron Transport, Fmn-binding Protein, Chain A"/>
    <property type="match status" value="1"/>
</dbReference>
<dbReference type="SUPFAM" id="SSF52343">
    <property type="entry name" value="Ferredoxin reductase-like, C-terminal NADP-linked domain"/>
    <property type="match status" value="1"/>
</dbReference>
<name>A0A939DNZ5_9ALTE</name>
<proteinExistence type="predicted"/>
<feature type="domain" description="FAD-binding FR-type" evidence="9">
    <location>
        <begin position="204"/>
        <end position="310"/>
    </location>
</feature>
<dbReference type="AlphaFoldDB" id="A0A939DNZ5"/>
<comment type="caution">
    <text evidence="10">The sequence shown here is derived from an EMBL/GenBank/DDBJ whole genome shotgun (WGS) entry which is preliminary data.</text>
</comment>
<dbReference type="InterPro" id="IPR012349">
    <property type="entry name" value="Split_barrel_FMN-bd"/>
</dbReference>
<dbReference type="InterPro" id="IPR017927">
    <property type="entry name" value="FAD-bd_FR_type"/>
</dbReference>
<dbReference type="PROSITE" id="PS51085">
    <property type="entry name" value="2FE2S_FER_2"/>
    <property type="match status" value="1"/>
</dbReference>
<dbReference type="Pfam" id="PF00970">
    <property type="entry name" value="FAD_binding_6"/>
    <property type="match status" value="1"/>
</dbReference>
<keyword evidence="1" id="KW-0285">Flavoprotein</keyword>
<dbReference type="InterPro" id="IPR017938">
    <property type="entry name" value="Riboflavin_synthase-like_b-brl"/>
</dbReference>
<evidence type="ECO:0000259" key="9">
    <source>
        <dbReference type="PROSITE" id="PS51384"/>
    </source>
</evidence>
<dbReference type="Gene3D" id="2.40.30.10">
    <property type="entry name" value="Translation factors"/>
    <property type="match status" value="1"/>
</dbReference>